<dbReference type="InterPro" id="IPR015864">
    <property type="entry name" value="FAD_synthase"/>
</dbReference>
<evidence type="ECO:0000256" key="11">
    <source>
        <dbReference type="ARBA" id="ARBA00022840"/>
    </source>
</evidence>
<feature type="domain" description="Riboflavin kinase" evidence="16">
    <location>
        <begin position="161"/>
        <end position="285"/>
    </location>
</feature>
<keyword evidence="12" id="KW-0511">Multifunctional enzyme</keyword>
<evidence type="ECO:0000313" key="17">
    <source>
        <dbReference type="EMBL" id="PQL94291.1"/>
    </source>
</evidence>
<evidence type="ECO:0000256" key="7">
    <source>
        <dbReference type="ARBA" id="ARBA00022695"/>
    </source>
</evidence>
<comment type="catalytic activity">
    <reaction evidence="13 15">
        <text>riboflavin + ATP = FMN + ADP + H(+)</text>
        <dbReference type="Rhea" id="RHEA:14357"/>
        <dbReference type="ChEBI" id="CHEBI:15378"/>
        <dbReference type="ChEBI" id="CHEBI:30616"/>
        <dbReference type="ChEBI" id="CHEBI:57986"/>
        <dbReference type="ChEBI" id="CHEBI:58210"/>
        <dbReference type="ChEBI" id="CHEBI:456216"/>
        <dbReference type="EC" id="2.7.1.26"/>
    </reaction>
</comment>
<dbReference type="PANTHER" id="PTHR22749">
    <property type="entry name" value="RIBOFLAVIN KINASE/FMN ADENYLYLTRANSFERASE"/>
    <property type="match status" value="1"/>
</dbReference>
<keyword evidence="7 15" id="KW-0548">Nucleotidyltransferase</keyword>
<evidence type="ECO:0000256" key="9">
    <source>
        <dbReference type="ARBA" id="ARBA00022777"/>
    </source>
</evidence>
<evidence type="ECO:0000256" key="10">
    <source>
        <dbReference type="ARBA" id="ARBA00022827"/>
    </source>
</evidence>
<keyword evidence="4 15" id="KW-0285">Flavoprotein</keyword>
<dbReference type="Proteomes" id="UP000238042">
    <property type="component" value="Unassembled WGS sequence"/>
</dbReference>
<comment type="pathway">
    <text evidence="3 15">Cofactor biosynthesis; FMN biosynthesis; FMN from riboflavin (ATP route): step 1/1.</text>
</comment>
<evidence type="ECO:0000256" key="13">
    <source>
        <dbReference type="ARBA" id="ARBA00047880"/>
    </source>
</evidence>
<keyword evidence="6 15" id="KW-0808">Transferase</keyword>
<evidence type="ECO:0000256" key="8">
    <source>
        <dbReference type="ARBA" id="ARBA00022741"/>
    </source>
</evidence>
<dbReference type="GO" id="GO:0006747">
    <property type="term" value="P:FAD biosynthetic process"/>
    <property type="evidence" value="ECO:0007669"/>
    <property type="project" value="UniProtKB-UniRule"/>
</dbReference>
<dbReference type="GO" id="GO:0005524">
    <property type="term" value="F:ATP binding"/>
    <property type="evidence" value="ECO:0007669"/>
    <property type="project" value="UniProtKB-UniRule"/>
</dbReference>
<dbReference type="InterPro" id="IPR002606">
    <property type="entry name" value="Riboflavin_kinase_bac"/>
</dbReference>
<keyword evidence="11 15" id="KW-0067">ATP-binding</keyword>
<dbReference type="GO" id="GO:0009398">
    <property type="term" value="P:FMN biosynthetic process"/>
    <property type="evidence" value="ECO:0007669"/>
    <property type="project" value="UniProtKB-UniRule"/>
</dbReference>
<dbReference type="AlphaFoldDB" id="A0A2S8AFG3"/>
<organism evidence="17 18">
    <name type="scientific">Apibacter adventoris</name>
    <dbReference type="NCBI Taxonomy" id="1679466"/>
    <lineage>
        <taxon>Bacteria</taxon>
        <taxon>Pseudomonadati</taxon>
        <taxon>Bacteroidota</taxon>
        <taxon>Flavobacteriia</taxon>
        <taxon>Flavobacteriales</taxon>
        <taxon>Weeksellaceae</taxon>
        <taxon>Apibacter</taxon>
    </lineage>
</organism>
<dbReference type="SUPFAM" id="SSF52374">
    <property type="entry name" value="Nucleotidylyl transferase"/>
    <property type="match status" value="1"/>
</dbReference>
<evidence type="ECO:0000256" key="14">
    <source>
        <dbReference type="ARBA" id="ARBA00049494"/>
    </source>
</evidence>
<comment type="pathway">
    <text evidence="2 15">Cofactor biosynthesis; FAD biosynthesis; FAD from FMN: step 1/1.</text>
</comment>
<dbReference type="GO" id="GO:0003919">
    <property type="term" value="F:FMN adenylyltransferase activity"/>
    <property type="evidence" value="ECO:0007669"/>
    <property type="project" value="UniProtKB-UniRule"/>
</dbReference>
<dbReference type="NCBIfam" id="NF004160">
    <property type="entry name" value="PRK05627.1-3"/>
    <property type="match status" value="1"/>
</dbReference>
<dbReference type="OrthoDB" id="9803667at2"/>
<dbReference type="SMART" id="SM00904">
    <property type="entry name" value="Flavokinase"/>
    <property type="match status" value="1"/>
</dbReference>
<evidence type="ECO:0000259" key="16">
    <source>
        <dbReference type="SMART" id="SM00904"/>
    </source>
</evidence>
<evidence type="ECO:0000256" key="12">
    <source>
        <dbReference type="ARBA" id="ARBA00023268"/>
    </source>
</evidence>
<protein>
    <recommendedName>
        <fullName evidence="15">Riboflavin biosynthesis protein</fullName>
    </recommendedName>
    <domain>
        <recommendedName>
            <fullName evidence="15">Riboflavin kinase</fullName>
            <ecNumber evidence="15">2.7.1.26</ecNumber>
        </recommendedName>
        <alternativeName>
            <fullName evidence="15">Flavokinase</fullName>
        </alternativeName>
    </domain>
    <domain>
        <recommendedName>
            <fullName evidence="15">FMN adenylyltransferase</fullName>
            <ecNumber evidence="15">2.7.7.2</ecNumber>
        </recommendedName>
        <alternativeName>
            <fullName evidence="15">FAD pyrophosphorylase</fullName>
        </alternativeName>
        <alternativeName>
            <fullName evidence="15">FAD synthase</fullName>
        </alternativeName>
    </domain>
</protein>
<dbReference type="GO" id="GO:0009231">
    <property type="term" value="P:riboflavin biosynthetic process"/>
    <property type="evidence" value="ECO:0007669"/>
    <property type="project" value="InterPro"/>
</dbReference>
<keyword evidence="10 15" id="KW-0274">FAD</keyword>
<proteinExistence type="inferred from homology"/>
<dbReference type="UniPathway" id="UPA00276">
    <property type="reaction ID" value="UER00406"/>
</dbReference>
<dbReference type="CDD" id="cd02064">
    <property type="entry name" value="FAD_synthetase_N"/>
    <property type="match status" value="1"/>
</dbReference>
<evidence type="ECO:0000256" key="1">
    <source>
        <dbReference type="ARBA" id="ARBA00002121"/>
    </source>
</evidence>
<evidence type="ECO:0000256" key="5">
    <source>
        <dbReference type="ARBA" id="ARBA00022643"/>
    </source>
</evidence>
<evidence type="ECO:0000256" key="4">
    <source>
        <dbReference type="ARBA" id="ARBA00022630"/>
    </source>
</evidence>
<dbReference type="FunFam" id="3.40.50.620:FF:000021">
    <property type="entry name" value="Riboflavin biosynthesis protein"/>
    <property type="match status" value="1"/>
</dbReference>
<dbReference type="EC" id="2.7.1.26" evidence="15"/>
<reference evidence="17 18" key="1">
    <citation type="submission" date="2018-02" db="EMBL/GenBank/DDBJ databases">
        <title>Genome sequences of Apibacter spp., gut symbionts of Asian honey bees.</title>
        <authorList>
            <person name="Kwong W.K."/>
            <person name="Steele M.I."/>
            <person name="Moran N.A."/>
        </authorList>
    </citation>
    <scope>NUCLEOTIDE SEQUENCE [LARGE SCALE GENOMIC DNA]</scope>
    <source>
        <strain evidence="18">wkB301</strain>
    </source>
</reference>
<dbReference type="SUPFAM" id="SSF82114">
    <property type="entry name" value="Riboflavin kinase-like"/>
    <property type="match status" value="1"/>
</dbReference>
<dbReference type="InterPro" id="IPR015865">
    <property type="entry name" value="Riboflavin_kinase_bac/euk"/>
</dbReference>
<dbReference type="InterPro" id="IPR023468">
    <property type="entry name" value="Riboflavin_kinase"/>
</dbReference>
<keyword evidence="9 15" id="KW-0418">Kinase</keyword>
<dbReference type="UniPathway" id="UPA00277">
    <property type="reaction ID" value="UER00407"/>
</dbReference>
<keyword evidence="18" id="KW-1185">Reference proteome</keyword>
<evidence type="ECO:0000313" key="18">
    <source>
        <dbReference type="Proteomes" id="UP000238042"/>
    </source>
</evidence>
<comment type="similarity">
    <text evidence="15">Belongs to the ribF family.</text>
</comment>
<sequence>MFDGVHLGHQFVIKYLREIASKEGGETAIMTFNPHPRFVLQPQTDFRLLTTLDEKIKILESFSVQHLYIQEFTHEFSRLTALEFVKNILVNQLKIHSLIVGYDHQFGKNRDGNFEQLKLFSEMFNFKLYRLPPITEHNTVISSTKIRNQINEGNIALANQWLGYPFIMIGKVIQGDKIGRTIGFPTANIEIDPQKICPKNGVYFVNVKVRDKNYKGMMNIGVRPTIKGVKKQIEVHILNFNEDIYGEILEIHFYERERDEKKFISIEGLKKQLTKDKENTIKYFSK</sequence>
<comment type="caution">
    <text evidence="17">The sequence shown here is derived from an EMBL/GenBank/DDBJ whole genome shotgun (WGS) entry which is preliminary data.</text>
</comment>
<dbReference type="Gene3D" id="3.40.50.620">
    <property type="entry name" value="HUPs"/>
    <property type="match status" value="1"/>
</dbReference>
<dbReference type="Pfam" id="PF01687">
    <property type="entry name" value="Flavokinase"/>
    <property type="match status" value="1"/>
</dbReference>
<evidence type="ECO:0000256" key="15">
    <source>
        <dbReference type="PIRNR" id="PIRNR004491"/>
    </source>
</evidence>
<keyword evidence="5 15" id="KW-0288">FMN</keyword>
<keyword evidence="8 15" id="KW-0547">Nucleotide-binding</keyword>
<evidence type="ECO:0000256" key="6">
    <source>
        <dbReference type="ARBA" id="ARBA00022679"/>
    </source>
</evidence>
<dbReference type="NCBIfam" id="NF004162">
    <property type="entry name" value="PRK05627.1-5"/>
    <property type="match status" value="1"/>
</dbReference>
<dbReference type="Gene3D" id="2.40.30.30">
    <property type="entry name" value="Riboflavin kinase-like"/>
    <property type="match status" value="1"/>
</dbReference>
<dbReference type="PANTHER" id="PTHR22749:SF6">
    <property type="entry name" value="RIBOFLAVIN KINASE"/>
    <property type="match status" value="1"/>
</dbReference>
<dbReference type="GO" id="GO:0008531">
    <property type="term" value="F:riboflavin kinase activity"/>
    <property type="evidence" value="ECO:0007669"/>
    <property type="project" value="UniProtKB-UniRule"/>
</dbReference>
<dbReference type="NCBIfam" id="TIGR00083">
    <property type="entry name" value="ribF"/>
    <property type="match status" value="1"/>
</dbReference>
<dbReference type="PIRSF" id="PIRSF004491">
    <property type="entry name" value="FAD_Synth"/>
    <property type="match status" value="1"/>
</dbReference>
<evidence type="ECO:0000256" key="3">
    <source>
        <dbReference type="ARBA" id="ARBA00005201"/>
    </source>
</evidence>
<gene>
    <name evidence="17" type="ORF">C4S77_03260</name>
</gene>
<dbReference type="EMBL" id="PSZM01000024">
    <property type="protein sequence ID" value="PQL94291.1"/>
    <property type="molecule type" value="Genomic_DNA"/>
</dbReference>
<comment type="function">
    <text evidence="1">Catalyzes the phosphorylation of riboflavin to FMN followed by the adenylation of FMN to FAD.</text>
</comment>
<dbReference type="EC" id="2.7.7.2" evidence="15"/>
<dbReference type="InterPro" id="IPR014729">
    <property type="entry name" value="Rossmann-like_a/b/a_fold"/>
</dbReference>
<comment type="catalytic activity">
    <reaction evidence="14 15">
        <text>FMN + ATP + H(+) = FAD + diphosphate</text>
        <dbReference type="Rhea" id="RHEA:17237"/>
        <dbReference type="ChEBI" id="CHEBI:15378"/>
        <dbReference type="ChEBI" id="CHEBI:30616"/>
        <dbReference type="ChEBI" id="CHEBI:33019"/>
        <dbReference type="ChEBI" id="CHEBI:57692"/>
        <dbReference type="ChEBI" id="CHEBI:58210"/>
        <dbReference type="EC" id="2.7.7.2"/>
    </reaction>
</comment>
<dbReference type="Pfam" id="PF06574">
    <property type="entry name" value="FAD_syn"/>
    <property type="match status" value="1"/>
</dbReference>
<accession>A0A2S8AFG3</accession>
<evidence type="ECO:0000256" key="2">
    <source>
        <dbReference type="ARBA" id="ARBA00004726"/>
    </source>
</evidence>
<name>A0A2S8AFG3_9FLAO</name>
<dbReference type="InterPro" id="IPR023465">
    <property type="entry name" value="Riboflavin_kinase_dom_sf"/>
</dbReference>